<organism evidence="1 2">
    <name type="scientific">Thalictrum thalictroides</name>
    <name type="common">Rue-anemone</name>
    <name type="synonym">Anemone thalictroides</name>
    <dbReference type="NCBI Taxonomy" id="46969"/>
    <lineage>
        <taxon>Eukaryota</taxon>
        <taxon>Viridiplantae</taxon>
        <taxon>Streptophyta</taxon>
        <taxon>Embryophyta</taxon>
        <taxon>Tracheophyta</taxon>
        <taxon>Spermatophyta</taxon>
        <taxon>Magnoliopsida</taxon>
        <taxon>Ranunculales</taxon>
        <taxon>Ranunculaceae</taxon>
        <taxon>Thalictroideae</taxon>
        <taxon>Thalictrum</taxon>
    </lineage>
</organism>
<evidence type="ECO:0000313" key="2">
    <source>
        <dbReference type="Proteomes" id="UP000554482"/>
    </source>
</evidence>
<proteinExistence type="predicted"/>
<feature type="non-terminal residue" evidence="1">
    <location>
        <position position="1"/>
    </location>
</feature>
<reference evidence="1 2" key="1">
    <citation type="submission" date="2020-06" db="EMBL/GenBank/DDBJ databases">
        <title>Transcriptomic and genomic resources for Thalictrum thalictroides and T. hernandezii: Facilitating candidate gene discovery in an emerging model plant lineage.</title>
        <authorList>
            <person name="Arias T."/>
            <person name="Riano-Pachon D.M."/>
            <person name="Di Stilio V.S."/>
        </authorList>
    </citation>
    <scope>NUCLEOTIDE SEQUENCE [LARGE SCALE GENOMIC DNA]</scope>
    <source>
        <strain evidence="2">cv. WT478/WT964</strain>
        <tissue evidence="1">Leaves</tissue>
    </source>
</reference>
<protein>
    <submittedName>
        <fullName evidence="1">Uncharacterized protein</fullName>
    </submittedName>
</protein>
<dbReference type="EMBL" id="JABWDY010026090">
    <property type="protein sequence ID" value="KAF5188994.1"/>
    <property type="molecule type" value="Genomic_DNA"/>
</dbReference>
<dbReference type="Proteomes" id="UP000554482">
    <property type="component" value="Unassembled WGS sequence"/>
</dbReference>
<dbReference type="AlphaFoldDB" id="A0A7J6VV75"/>
<evidence type="ECO:0000313" key="1">
    <source>
        <dbReference type="EMBL" id="KAF5188994.1"/>
    </source>
</evidence>
<sequence length="68" mass="7470">SVFLFSVNFKSISKLYNQSPSSSIVGTNHFCKAFVRLTQTSAISLSVCGSVVFHIFKGSPSSKYRDCK</sequence>
<keyword evidence="2" id="KW-1185">Reference proteome</keyword>
<comment type="caution">
    <text evidence="1">The sequence shown here is derived from an EMBL/GenBank/DDBJ whole genome shotgun (WGS) entry which is preliminary data.</text>
</comment>
<gene>
    <name evidence="1" type="ORF">FRX31_021418</name>
</gene>
<name>A0A7J6VV75_THATH</name>
<accession>A0A7J6VV75</accession>